<gene>
    <name evidence="2" type="ORF">ALC56_13188</name>
</gene>
<evidence type="ECO:0000313" key="3">
    <source>
        <dbReference type="Proteomes" id="UP000078541"/>
    </source>
</evidence>
<name>A0A195EW06_9HYME</name>
<dbReference type="Proteomes" id="UP000078541">
    <property type="component" value="Unassembled WGS sequence"/>
</dbReference>
<keyword evidence="1" id="KW-0472">Membrane</keyword>
<keyword evidence="1" id="KW-0812">Transmembrane</keyword>
<feature type="transmembrane region" description="Helical" evidence="1">
    <location>
        <begin position="33"/>
        <end position="56"/>
    </location>
</feature>
<evidence type="ECO:0000313" key="2">
    <source>
        <dbReference type="EMBL" id="KYN32331.1"/>
    </source>
</evidence>
<accession>A0A195EW06</accession>
<protein>
    <submittedName>
        <fullName evidence="2">Uncharacterized protein</fullName>
    </submittedName>
</protein>
<organism evidence="2 3">
    <name type="scientific">Trachymyrmex septentrionalis</name>
    <dbReference type="NCBI Taxonomy" id="34720"/>
    <lineage>
        <taxon>Eukaryota</taxon>
        <taxon>Metazoa</taxon>
        <taxon>Ecdysozoa</taxon>
        <taxon>Arthropoda</taxon>
        <taxon>Hexapoda</taxon>
        <taxon>Insecta</taxon>
        <taxon>Pterygota</taxon>
        <taxon>Neoptera</taxon>
        <taxon>Endopterygota</taxon>
        <taxon>Hymenoptera</taxon>
        <taxon>Apocrita</taxon>
        <taxon>Aculeata</taxon>
        <taxon>Formicoidea</taxon>
        <taxon>Formicidae</taxon>
        <taxon>Myrmicinae</taxon>
        <taxon>Trachymyrmex</taxon>
    </lineage>
</organism>
<reference evidence="2 3" key="1">
    <citation type="submission" date="2016-03" db="EMBL/GenBank/DDBJ databases">
        <title>Trachymyrmex septentrionalis WGS genome.</title>
        <authorList>
            <person name="Nygaard S."/>
            <person name="Hu H."/>
            <person name="Boomsma J."/>
            <person name="Zhang G."/>
        </authorList>
    </citation>
    <scope>NUCLEOTIDE SEQUENCE [LARGE SCALE GENOMIC DNA]</scope>
    <source>
        <strain evidence="2">Tsep2-gDNA-1</strain>
        <tissue evidence="2">Whole body</tissue>
    </source>
</reference>
<feature type="non-terminal residue" evidence="2">
    <location>
        <position position="1"/>
    </location>
</feature>
<feature type="transmembrane region" description="Helical" evidence="1">
    <location>
        <begin position="68"/>
        <end position="90"/>
    </location>
</feature>
<sequence length="142" mass="17074">LKELKICLHELSLVDDTIEAIGAPKNYQRLRKWIISIVIGWIINIFYQSSGFYFIYDVNLINICEFFVINYPTYVHILNALIWGTIIGYISSKFHQVNDRLHVLYFDLYENNADYRRQDRSILVCQRITETEDHKQYIWIMM</sequence>
<keyword evidence="3" id="KW-1185">Reference proteome</keyword>
<keyword evidence="1" id="KW-1133">Transmembrane helix</keyword>
<dbReference type="EMBL" id="KQ981953">
    <property type="protein sequence ID" value="KYN32331.1"/>
    <property type="molecule type" value="Genomic_DNA"/>
</dbReference>
<dbReference type="AlphaFoldDB" id="A0A195EW06"/>
<evidence type="ECO:0000256" key="1">
    <source>
        <dbReference type="SAM" id="Phobius"/>
    </source>
</evidence>
<proteinExistence type="predicted"/>